<organism evidence="2 3">
    <name type="scientific">Penicillium cinerascens</name>
    <dbReference type="NCBI Taxonomy" id="70096"/>
    <lineage>
        <taxon>Eukaryota</taxon>
        <taxon>Fungi</taxon>
        <taxon>Dikarya</taxon>
        <taxon>Ascomycota</taxon>
        <taxon>Pezizomycotina</taxon>
        <taxon>Eurotiomycetes</taxon>
        <taxon>Eurotiomycetidae</taxon>
        <taxon>Eurotiales</taxon>
        <taxon>Aspergillaceae</taxon>
        <taxon>Penicillium</taxon>
    </lineage>
</organism>
<feature type="chain" id="PRO_5040791958" description="BYS1 domain protein" evidence="1">
    <location>
        <begin position="21"/>
        <end position="157"/>
    </location>
</feature>
<keyword evidence="1" id="KW-0732">Signal</keyword>
<dbReference type="Pfam" id="PF04681">
    <property type="entry name" value="Bys1"/>
    <property type="match status" value="1"/>
</dbReference>
<gene>
    <name evidence="2" type="ORF">N7498_010966</name>
</gene>
<evidence type="ECO:0000313" key="3">
    <source>
        <dbReference type="Proteomes" id="UP001150904"/>
    </source>
</evidence>
<dbReference type="EMBL" id="JAPQKR010000016">
    <property type="protein sequence ID" value="KAJ5191981.1"/>
    <property type="molecule type" value="Genomic_DNA"/>
</dbReference>
<evidence type="ECO:0000313" key="2">
    <source>
        <dbReference type="EMBL" id="KAJ5191981.1"/>
    </source>
</evidence>
<reference evidence="2" key="2">
    <citation type="journal article" date="2023" name="IMA Fungus">
        <title>Comparative genomic study of the Penicillium genus elucidates a diverse pangenome and 15 lateral gene transfer events.</title>
        <authorList>
            <person name="Petersen C."/>
            <person name="Sorensen T."/>
            <person name="Nielsen M.R."/>
            <person name="Sondergaard T.E."/>
            <person name="Sorensen J.L."/>
            <person name="Fitzpatrick D.A."/>
            <person name="Frisvad J.C."/>
            <person name="Nielsen K.L."/>
        </authorList>
    </citation>
    <scope>NUCLEOTIDE SEQUENCE</scope>
    <source>
        <strain evidence="2">IBT 15544</strain>
    </source>
</reference>
<dbReference type="PANTHER" id="PTHR36195:SF4">
    <property type="entry name" value="DOMAIN PROTEIN, PUTATIVE (AFU_ORTHOLOGUE AFUA_5G01990)-RELATED"/>
    <property type="match status" value="1"/>
</dbReference>
<proteinExistence type="predicted"/>
<keyword evidence="3" id="KW-1185">Reference proteome</keyword>
<dbReference type="RefSeq" id="XP_058304921.1">
    <property type="nucleotide sequence ID" value="XM_058458022.1"/>
</dbReference>
<accession>A0A9W9M6W9</accession>
<protein>
    <recommendedName>
        <fullName evidence="4">BYS1 domain protein</fullName>
    </recommendedName>
</protein>
<dbReference type="Proteomes" id="UP001150904">
    <property type="component" value="Unassembled WGS sequence"/>
</dbReference>
<dbReference type="GeneID" id="83185323"/>
<dbReference type="InterPro" id="IPR006771">
    <property type="entry name" value="CetA-like"/>
</dbReference>
<dbReference type="AlphaFoldDB" id="A0A9W9M6W9"/>
<evidence type="ECO:0000256" key="1">
    <source>
        <dbReference type="SAM" id="SignalP"/>
    </source>
</evidence>
<reference evidence="2" key="1">
    <citation type="submission" date="2022-12" db="EMBL/GenBank/DDBJ databases">
        <authorList>
            <person name="Petersen C."/>
        </authorList>
    </citation>
    <scope>NUCLEOTIDE SEQUENCE</scope>
    <source>
        <strain evidence="2">IBT 15544</strain>
    </source>
</reference>
<name>A0A9W9M6W9_9EURO</name>
<evidence type="ECO:0008006" key="4">
    <source>
        <dbReference type="Google" id="ProtNLM"/>
    </source>
</evidence>
<dbReference type="OrthoDB" id="3682664at2759"/>
<comment type="caution">
    <text evidence="2">The sequence shown here is derived from an EMBL/GenBank/DDBJ whole genome shotgun (WGS) entry which is preliminary data.</text>
</comment>
<dbReference type="PANTHER" id="PTHR36195">
    <property type="entry name" value="DOMAIN PROTEIN, PUTATIVE (AFU_ORTHOLOGUE AFUA_5G01990)-RELATED-RELATED"/>
    <property type="match status" value="1"/>
</dbReference>
<feature type="signal peptide" evidence="1">
    <location>
        <begin position="1"/>
        <end position="20"/>
    </location>
</feature>
<sequence length="157" mass="16390">MHFTTAVIASVAALAPLVSAVGQARVVNHCDFPVYLWSVGGSVGPEVTIQPKGTYTEQLHHDPASGGIALKITTGENGLYDGSAQTDFAYTLDGNTVWYDLSDVFGDAFSGHALNVVPSDTTCPHICWGNGVSPSGSQTRDCQANSDISLNLCAAKC</sequence>